<evidence type="ECO:0000313" key="1">
    <source>
        <dbReference type="EMBL" id="KAF5373807.1"/>
    </source>
</evidence>
<dbReference type="AlphaFoldDB" id="A0A8H5LY32"/>
<dbReference type="Proteomes" id="UP000559256">
    <property type="component" value="Unassembled WGS sequence"/>
</dbReference>
<keyword evidence="2" id="KW-1185">Reference proteome</keyword>
<organism evidence="1 2">
    <name type="scientific">Tetrapyrgos nigripes</name>
    <dbReference type="NCBI Taxonomy" id="182062"/>
    <lineage>
        <taxon>Eukaryota</taxon>
        <taxon>Fungi</taxon>
        <taxon>Dikarya</taxon>
        <taxon>Basidiomycota</taxon>
        <taxon>Agaricomycotina</taxon>
        <taxon>Agaricomycetes</taxon>
        <taxon>Agaricomycetidae</taxon>
        <taxon>Agaricales</taxon>
        <taxon>Marasmiineae</taxon>
        <taxon>Marasmiaceae</taxon>
        <taxon>Tetrapyrgos</taxon>
    </lineage>
</organism>
<dbReference type="OrthoDB" id="539213at2759"/>
<dbReference type="EMBL" id="JAACJM010000003">
    <property type="protein sequence ID" value="KAF5373807.1"/>
    <property type="molecule type" value="Genomic_DNA"/>
</dbReference>
<name>A0A8H5LY32_9AGAR</name>
<proteinExistence type="predicted"/>
<gene>
    <name evidence="1" type="ORF">D9758_000979</name>
</gene>
<dbReference type="SUPFAM" id="SSF48403">
    <property type="entry name" value="Ankyrin repeat"/>
    <property type="match status" value="1"/>
</dbReference>
<evidence type="ECO:0000313" key="2">
    <source>
        <dbReference type="Proteomes" id="UP000559256"/>
    </source>
</evidence>
<dbReference type="InterPro" id="IPR036770">
    <property type="entry name" value="Ankyrin_rpt-contain_sf"/>
</dbReference>
<evidence type="ECO:0008006" key="3">
    <source>
        <dbReference type="Google" id="ProtNLM"/>
    </source>
</evidence>
<comment type="caution">
    <text evidence="1">The sequence shown here is derived from an EMBL/GenBank/DDBJ whole genome shotgun (WGS) entry which is preliminary data.</text>
</comment>
<protein>
    <recommendedName>
        <fullName evidence="3">F-box domain-containing protein</fullName>
    </recommendedName>
</protein>
<reference evidence="1 2" key="1">
    <citation type="journal article" date="2020" name="ISME J.">
        <title>Uncovering the hidden diversity of litter-decomposition mechanisms in mushroom-forming fungi.</title>
        <authorList>
            <person name="Floudas D."/>
            <person name="Bentzer J."/>
            <person name="Ahren D."/>
            <person name="Johansson T."/>
            <person name="Persson P."/>
            <person name="Tunlid A."/>
        </authorList>
    </citation>
    <scope>NUCLEOTIDE SEQUENCE [LARGE SCALE GENOMIC DNA]</scope>
    <source>
        <strain evidence="1 2">CBS 291.85</strain>
    </source>
</reference>
<sequence length="297" mass="33702">MLSLLPVELLYEIQLYALSSDLPLTCRRLYDVYKSASNYFQAQYIFYHALTDHRTNTCRLIPPSKPEGKPQLPSDVYSRVLRYPLCSLPVLHHIVNYFKNYSYDHLLIGTNTPELPRRLFRNLQLPPKILKSTSNTEDPFGWSVEHDPLPFLQVIYGEPPSSYQPLSLPLPPPNPNSHSGYALTKAVQLSFVPLVSFLLSRGALPSCKDGLTMMVAIRQKDLGMVKTLVERTDYSSFASGNGSTKRRRLPDRLTVTAPMLRMAVKVGAQDIIDYFMTEKRVIPDIKTLYLLQNAGKP</sequence>
<accession>A0A8H5LY32</accession>